<evidence type="ECO:0000313" key="8">
    <source>
        <dbReference type="EMBL" id="MCA9728806.1"/>
    </source>
</evidence>
<dbReference type="PROSITE" id="PS00710">
    <property type="entry name" value="PGM_PMM"/>
    <property type="match status" value="1"/>
</dbReference>
<dbReference type="GO" id="GO:0016868">
    <property type="term" value="F:intramolecular phosphotransferase activity"/>
    <property type="evidence" value="ECO:0007669"/>
    <property type="project" value="InterPro"/>
</dbReference>
<dbReference type="EMBL" id="JAGQHR010000481">
    <property type="protein sequence ID" value="MCA9728806.1"/>
    <property type="molecule type" value="Genomic_DNA"/>
</dbReference>
<proteinExistence type="inferred from homology"/>
<dbReference type="AlphaFoldDB" id="A0A956M078"/>
<evidence type="ECO:0000259" key="7">
    <source>
        <dbReference type="Pfam" id="PF02878"/>
    </source>
</evidence>
<dbReference type="PANTHER" id="PTHR43771:SF2">
    <property type="entry name" value="PHOSPHOMANNOMUTASE_PHOSPHOGLUCOMUTASE"/>
    <property type="match status" value="1"/>
</dbReference>
<organism evidence="8 9">
    <name type="scientific">Eiseniibacteriota bacterium</name>
    <dbReference type="NCBI Taxonomy" id="2212470"/>
    <lineage>
        <taxon>Bacteria</taxon>
        <taxon>Candidatus Eiseniibacteriota</taxon>
    </lineage>
</organism>
<feature type="non-terminal residue" evidence="8">
    <location>
        <position position="127"/>
    </location>
</feature>
<comment type="cofactor">
    <cofactor evidence="1">
        <name>Mg(2+)</name>
        <dbReference type="ChEBI" id="CHEBI:18420"/>
    </cofactor>
</comment>
<dbReference type="Proteomes" id="UP000697710">
    <property type="component" value="Unassembled WGS sequence"/>
</dbReference>
<dbReference type="InterPro" id="IPR005844">
    <property type="entry name" value="A-D-PHexomutase_a/b/a-I"/>
</dbReference>
<dbReference type="GO" id="GO:0005975">
    <property type="term" value="P:carbohydrate metabolic process"/>
    <property type="evidence" value="ECO:0007669"/>
    <property type="project" value="InterPro"/>
</dbReference>
<feature type="domain" description="Alpha-D-phosphohexomutase alpha/beta/alpha" evidence="7">
    <location>
        <begin position="6"/>
        <end position="113"/>
    </location>
</feature>
<protein>
    <submittedName>
        <fullName evidence="8">Phosphomannomutase</fullName>
    </submittedName>
</protein>
<keyword evidence="4" id="KW-0479">Metal-binding</keyword>
<dbReference type="Pfam" id="PF02878">
    <property type="entry name" value="PGM_PMM_I"/>
    <property type="match status" value="1"/>
</dbReference>
<gene>
    <name evidence="8" type="ORF">KC729_14035</name>
</gene>
<evidence type="ECO:0000256" key="4">
    <source>
        <dbReference type="ARBA" id="ARBA00022723"/>
    </source>
</evidence>
<sequence length="127" mass="13642">MLNWTVFREYDVRGIADTELTDEFAYSLGRAYGAALRAAEGRTVAVGRDVRDSSPRLVEALGRGLTDSGLTVFDVGIVPTPGLYFAVVHLPADGGVMVTGSHNPIEYNGFKMQIGTASLHGEEIRAL</sequence>
<evidence type="ECO:0000256" key="3">
    <source>
        <dbReference type="ARBA" id="ARBA00022553"/>
    </source>
</evidence>
<evidence type="ECO:0000313" key="9">
    <source>
        <dbReference type="Proteomes" id="UP000697710"/>
    </source>
</evidence>
<dbReference type="Gene3D" id="3.40.120.10">
    <property type="entry name" value="Alpha-D-Glucose-1,6-Bisphosphate, subunit A, domain 3"/>
    <property type="match status" value="1"/>
</dbReference>
<dbReference type="InterPro" id="IPR016066">
    <property type="entry name" value="A-D-PHexomutase_CS"/>
</dbReference>
<keyword evidence="3" id="KW-0597">Phosphoprotein</keyword>
<evidence type="ECO:0000256" key="1">
    <source>
        <dbReference type="ARBA" id="ARBA00001946"/>
    </source>
</evidence>
<dbReference type="PANTHER" id="PTHR43771">
    <property type="entry name" value="PHOSPHOMANNOMUTASE"/>
    <property type="match status" value="1"/>
</dbReference>
<dbReference type="SUPFAM" id="SSF53738">
    <property type="entry name" value="Phosphoglucomutase, first 3 domains"/>
    <property type="match status" value="1"/>
</dbReference>
<accession>A0A956M078</accession>
<comment type="similarity">
    <text evidence="2">Belongs to the phosphohexose mutase family.</text>
</comment>
<evidence type="ECO:0000256" key="5">
    <source>
        <dbReference type="ARBA" id="ARBA00022842"/>
    </source>
</evidence>
<keyword evidence="6" id="KW-0413">Isomerase</keyword>
<comment type="caution">
    <text evidence="8">The sequence shown here is derived from an EMBL/GenBank/DDBJ whole genome shotgun (WGS) entry which is preliminary data.</text>
</comment>
<dbReference type="InterPro" id="IPR016055">
    <property type="entry name" value="A-D-PHexomutase_a/b/a-I/II/III"/>
</dbReference>
<evidence type="ECO:0000256" key="6">
    <source>
        <dbReference type="ARBA" id="ARBA00023235"/>
    </source>
</evidence>
<keyword evidence="5" id="KW-0460">Magnesium</keyword>
<dbReference type="GO" id="GO:0000287">
    <property type="term" value="F:magnesium ion binding"/>
    <property type="evidence" value="ECO:0007669"/>
    <property type="project" value="InterPro"/>
</dbReference>
<reference evidence="8" key="1">
    <citation type="submission" date="2020-04" db="EMBL/GenBank/DDBJ databases">
        <authorList>
            <person name="Zhang T."/>
        </authorList>
    </citation>
    <scope>NUCLEOTIDE SEQUENCE</scope>
    <source>
        <strain evidence="8">HKST-UBA01</strain>
    </source>
</reference>
<name>A0A956M078_UNCEI</name>
<evidence type="ECO:0000256" key="2">
    <source>
        <dbReference type="ARBA" id="ARBA00010231"/>
    </source>
</evidence>
<reference evidence="8" key="2">
    <citation type="journal article" date="2021" name="Microbiome">
        <title>Successional dynamics and alternative stable states in a saline activated sludge microbial community over 9 years.</title>
        <authorList>
            <person name="Wang Y."/>
            <person name="Ye J."/>
            <person name="Ju F."/>
            <person name="Liu L."/>
            <person name="Boyd J.A."/>
            <person name="Deng Y."/>
            <person name="Parks D.H."/>
            <person name="Jiang X."/>
            <person name="Yin X."/>
            <person name="Woodcroft B.J."/>
            <person name="Tyson G.W."/>
            <person name="Hugenholtz P."/>
            <person name="Polz M.F."/>
            <person name="Zhang T."/>
        </authorList>
    </citation>
    <scope>NUCLEOTIDE SEQUENCE</scope>
    <source>
        <strain evidence="8">HKST-UBA01</strain>
    </source>
</reference>